<feature type="domain" description="Thioredoxin" evidence="12">
    <location>
        <begin position="19"/>
        <end position="152"/>
    </location>
</feature>
<evidence type="ECO:0000256" key="9">
    <source>
        <dbReference type="SAM" id="MobiDB-lite"/>
    </source>
</evidence>
<proteinExistence type="predicted"/>
<comment type="caution">
    <text evidence="13">The sequence shown here is derived from an EMBL/GenBank/DDBJ whole genome shotgun (WGS) entry which is preliminary data.</text>
</comment>
<feature type="region of interest" description="Disordered" evidence="9">
    <location>
        <begin position="146"/>
        <end position="176"/>
    </location>
</feature>
<keyword evidence="8" id="KW-0812">Transmembrane</keyword>
<dbReference type="EMBL" id="CAUJNA010003877">
    <property type="protein sequence ID" value="CAJ1411487.1"/>
    <property type="molecule type" value="Genomic_DNA"/>
</dbReference>
<comment type="cofactor">
    <cofactor evidence="1 8">
        <name>FAD</name>
        <dbReference type="ChEBI" id="CHEBI:57692"/>
    </cofactor>
</comment>
<feature type="compositionally biased region" description="Polar residues" evidence="9">
    <location>
        <begin position="146"/>
        <end position="172"/>
    </location>
</feature>
<keyword evidence="6" id="KW-1015">Disulfide bond</keyword>
<feature type="chain" id="PRO_5041305558" description="Sulfhydryl oxidase" evidence="10">
    <location>
        <begin position="17"/>
        <end position="492"/>
    </location>
</feature>
<dbReference type="Gene3D" id="1.20.120.1960">
    <property type="entry name" value="QSOX sulfhydryl oxidase domain"/>
    <property type="match status" value="1"/>
</dbReference>
<dbReference type="AlphaFoldDB" id="A0AA36NL07"/>
<dbReference type="InterPro" id="IPR017937">
    <property type="entry name" value="Thioredoxin_CS"/>
</dbReference>
<dbReference type="Proteomes" id="UP001178507">
    <property type="component" value="Unassembled WGS sequence"/>
</dbReference>
<keyword evidence="8" id="KW-0472">Membrane</keyword>
<dbReference type="InterPro" id="IPR042568">
    <property type="entry name" value="QSOX_FAD-bd_sf"/>
</dbReference>
<organism evidence="13 14">
    <name type="scientific">Effrenium voratum</name>
    <dbReference type="NCBI Taxonomy" id="2562239"/>
    <lineage>
        <taxon>Eukaryota</taxon>
        <taxon>Sar</taxon>
        <taxon>Alveolata</taxon>
        <taxon>Dinophyceae</taxon>
        <taxon>Suessiales</taxon>
        <taxon>Symbiodiniaceae</taxon>
        <taxon>Effrenium</taxon>
    </lineage>
</organism>
<dbReference type="CDD" id="cd02961">
    <property type="entry name" value="PDI_a_family"/>
    <property type="match status" value="1"/>
</dbReference>
<comment type="catalytic activity">
    <reaction evidence="8">
        <text>2 R'C(R)SH + O2 = R'C(R)S-S(R)CR' + H2O2</text>
        <dbReference type="Rhea" id="RHEA:17357"/>
        <dbReference type="ChEBI" id="CHEBI:15379"/>
        <dbReference type="ChEBI" id="CHEBI:16240"/>
        <dbReference type="ChEBI" id="CHEBI:16520"/>
        <dbReference type="ChEBI" id="CHEBI:17412"/>
        <dbReference type="EC" id="1.8.3.2"/>
    </reaction>
</comment>
<dbReference type="SUPFAM" id="SSF69000">
    <property type="entry name" value="FAD-dependent thiol oxidase"/>
    <property type="match status" value="1"/>
</dbReference>
<sequence>MRAGSLLVLALPVSLGQLFKSSRNVYELDAQRVEAEVAESRSPWVMMYYADWCPHCHHYAPIFERIAGQISPLHQGAVSFGAVNCPDFTAFCTKIQIQGYPTVRTYHFTGDVGASLAGKTPDRHIVHSEAQFTAWITRNAPVVESNASSEQTKVQEPSVSNSSQELRGQNTRGALKAKEAEELQKPWAHEVLPDAMAAMRLADAEVALLYSLRQGTFLKGSNGELKGDSLVELLRWLDYLARTFPGGRKQLRQLAEATHQAVSMSSAGNALSAEAFGKLLDNRGLDRIPAEAGHKPEAYWRKCRSYTCSLWTLFHVLSVSEAKSAAPETAGQDLLARMRGFVAFFFGCDYCRDHFLEAFDSCKLGRCKLSAEDVSGAALWIWQMHNDVTLRVAAENFRPIPTLWPPEEDCPECWDKKSPSGFNSAAVLAHLSAEYGSAEWHEDTPWLSGAWTAHGAVPLALVSALMLAFGAFKLMSRSSHEPAARGKDTKGS</sequence>
<dbReference type="EC" id="1.8.3.2" evidence="8"/>
<evidence type="ECO:0000259" key="12">
    <source>
        <dbReference type="PROSITE" id="PS51352"/>
    </source>
</evidence>
<feature type="transmembrane region" description="Helical" evidence="8">
    <location>
        <begin position="451"/>
        <end position="472"/>
    </location>
</feature>
<evidence type="ECO:0000313" key="14">
    <source>
        <dbReference type="Proteomes" id="UP001178507"/>
    </source>
</evidence>
<dbReference type="PANTHER" id="PTHR22897:SF8">
    <property type="entry name" value="SULFHYDRYL OXIDASE"/>
    <property type="match status" value="1"/>
</dbReference>
<keyword evidence="8" id="KW-1133">Transmembrane helix</keyword>
<dbReference type="InterPro" id="IPR036774">
    <property type="entry name" value="ERV/ALR_sulphydryl_oxid_sf"/>
</dbReference>
<feature type="signal peptide" evidence="10">
    <location>
        <begin position="1"/>
        <end position="16"/>
    </location>
</feature>
<evidence type="ECO:0000256" key="2">
    <source>
        <dbReference type="ARBA" id="ARBA00022630"/>
    </source>
</evidence>
<evidence type="ECO:0000259" key="11">
    <source>
        <dbReference type="PROSITE" id="PS51324"/>
    </source>
</evidence>
<dbReference type="GO" id="GO:0000139">
    <property type="term" value="C:Golgi membrane"/>
    <property type="evidence" value="ECO:0007669"/>
    <property type="project" value="TreeGrafter"/>
</dbReference>
<dbReference type="InterPro" id="IPR013766">
    <property type="entry name" value="Thioredoxin_domain"/>
</dbReference>
<keyword evidence="3 10" id="KW-0732">Signal</keyword>
<dbReference type="PROSITE" id="PS00194">
    <property type="entry name" value="THIOREDOXIN_1"/>
    <property type="match status" value="1"/>
</dbReference>
<reference evidence="13" key="1">
    <citation type="submission" date="2023-08" db="EMBL/GenBank/DDBJ databases">
        <authorList>
            <person name="Chen Y."/>
            <person name="Shah S."/>
            <person name="Dougan E. K."/>
            <person name="Thang M."/>
            <person name="Chan C."/>
        </authorList>
    </citation>
    <scope>NUCLEOTIDE SEQUENCE</scope>
</reference>
<dbReference type="GO" id="GO:0016971">
    <property type="term" value="F:flavin-dependent sulfhydryl oxidase activity"/>
    <property type="evidence" value="ECO:0007669"/>
    <property type="project" value="InterPro"/>
</dbReference>
<dbReference type="Pfam" id="PF00085">
    <property type="entry name" value="Thioredoxin"/>
    <property type="match status" value="1"/>
</dbReference>
<dbReference type="GO" id="GO:0006457">
    <property type="term" value="P:protein folding"/>
    <property type="evidence" value="ECO:0007669"/>
    <property type="project" value="TreeGrafter"/>
</dbReference>
<evidence type="ECO:0000256" key="8">
    <source>
        <dbReference type="RuleBase" id="RU371123"/>
    </source>
</evidence>
<dbReference type="InterPro" id="IPR036249">
    <property type="entry name" value="Thioredoxin-like_sf"/>
</dbReference>
<dbReference type="Gene3D" id="1.20.120.310">
    <property type="entry name" value="ERV/ALR sulfhydryl oxidase domain"/>
    <property type="match status" value="1"/>
</dbReference>
<name>A0AA36NL07_9DINO</name>
<evidence type="ECO:0000256" key="7">
    <source>
        <dbReference type="ARBA" id="ARBA00023180"/>
    </source>
</evidence>
<dbReference type="GO" id="GO:0005615">
    <property type="term" value="C:extracellular space"/>
    <property type="evidence" value="ECO:0007669"/>
    <property type="project" value="TreeGrafter"/>
</dbReference>
<evidence type="ECO:0000256" key="6">
    <source>
        <dbReference type="ARBA" id="ARBA00023157"/>
    </source>
</evidence>
<accession>A0AA36NL07</accession>
<dbReference type="Pfam" id="PF04777">
    <property type="entry name" value="Evr1_Alr"/>
    <property type="match status" value="1"/>
</dbReference>
<protein>
    <recommendedName>
        <fullName evidence="8">Sulfhydryl oxidase</fullName>
        <ecNumber evidence="8">1.8.3.2</ecNumber>
    </recommendedName>
</protein>
<dbReference type="InterPro" id="IPR017905">
    <property type="entry name" value="ERV/ALR_sulphydryl_oxidase"/>
</dbReference>
<dbReference type="GO" id="GO:0003756">
    <property type="term" value="F:protein disulfide isomerase activity"/>
    <property type="evidence" value="ECO:0007669"/>
    <property type="project" value="TreeGrafter"/>
</dbReference>
<dbReference type="SUPFAM" id="SSF52833">
    <property type="entry name" value="Thioredoxin-like"/>
    <property type="match status" value="1"/>
</dbReference>
<keyword evidence="2 8" id="KW-0285">Flavoprotein</keyword>
<dbReference type="Gene3D" id="3.40.30.10">
    <property type="entry name" value="Glutaredoxin"/>
    <property type="match status" value="1"/>
</dbReference>
<dbReference type="PROSITE" id="PS51324">
    <property type="entry name" value="ERV_ALR"/>
    <property type="match status" value="1"/>
</dbReference>
<evidence type="ECO:0000256" key="5">
    <source>
        <dbReference type="ARBA" id="ARBA00023002"/>
    </source>
</evidence>
<dbReference type="PROSITE" id="PS51352">
    <property type="entry name" value="THIOREDOXIN_2"/>
    <property type="match status" value="1"/>
</dbReference>
<evidence type="ECO:0000256" key="1">
    <source>
        <dbReference type="ARBA" id="ARBA00001974"/>
    </source>
</evidence>
<evidence type="ECO:0000313" key="13">
    <source>
        <dbReference type="EMBL" id="CAJ1411487.1"/>
    </source>
</evidence>
<keyword evidence="14" id="KW-1185">Reference proteome</keyword>
<feature type="domain" description="ERV/ALR sulfhydryl oxidase" evidence="11">
    <location>
        <begin position="294"/>
        <end position="414"/>
    </location>
</feature>
<dbReference type="InterPro" id="IPR039798">
    <property type="entry name" value="Sulfhydryl_oxidase"/>
</dbReference>
<keyword evidence="7" id="KW-0325">Glycoprotein</keyword>
<keyword evidence="4 8" id="KW-0274">FAD</keyword>
<keyword evidence="5 8" id="KW-0560">Oxidoreductase</keyword>
<evidence type="ECO:0000256" key="10">
    <source>
        <dbReference type="SAM" id="SignalP"/>
    </source>
</evidence>
<evidence type="ECO:0000256" key="3">
    <source>
        <dbReference type="ARBA" id="ARBA00022729"/>
    </source>
</evidence>
<evidence type="ECO:0000256" key="4">
    <source>
        <dbReference type="ARBA" id="ARBA00022827"/>
    </source>
</evidence>
<dbReference type="PANTHER" id="PTHR22897">
    <property type="entry name" value="QUIESCIN Q6-RELATED SULFHYDRYL OXIDASE"/>
    <property type="match status" value="1"/>
</dbReference>
<gene>
    <name evidence="13" type="ORF">EVOR1521_LOCUS32041</name>
</gene>